<gene>
    <name evidence="1" type="ORF">V6575_17500</name>
</gene>
<proteinExistence type="predicted"/>
<evidence type="ECO:0000313" key="2">
    <source>
        <dbReference type="Proteomes" id="UP001385499"/>
    </source>
</evidence>
<dbReference type="EMBL" id="JBAKIA010000014">
    <property type="protein sequence ID" value="MEJ8475892.1"/>
    <property type="molecule type" value="Genomic_DNA"/>
</dbReference>
<name>A0ABU8TP23_9HYPH</name>
<keyword evidence="2" id="KW-1185">Reference proteome</keyword>
<dbReference type="Proteomes" id="UP001385499">
    <property type="component" value="Unassembled WGS sequence"/>
</dbReference>
<evidence type="ECO:0000313" key="1">
    <source>
        <dbReference type="EMBL" id="MEJ8475892.1"/>
    </source>
</evidence>
<comment type="caution">
    <text evidence="1">The sequence shown here is derived from an EMBL/GenBank/DDBJ whole genome shotgun (WGS) entry which is preliminary data.</text>
</comment>
<protein>
    <recommendedName>
        <fullName evidence="3">Site-specific DNA-methyltransferase</fullName>
    </recommendedName>
</protein>
<reference evidence="1 2" key="1">
    <citation type="submission" date="2024-02" db="EMBL/GenBank/DDBJ databases">
        <title>Roseibium algae sp. nov., isolated from marine alga (Grateloupia sp.), showing potential in myo-inositol conversion.</title>
        <authorList>
            <person name="Wang Y."/>
        </authorList>
    </citation>
    <scope>NUCLEOTIDE SEQUENCE [LARGE SCALE GENOMIC DNA]</scope>
    <source>
        <strain evidence="1 2">H3510</strain>
    </source>
</reference>
<organism evidence="1 2">
    <name type="scientific">Roseibium algae</name>
    <dbReference type="NCBI Taxonomy" id="3123038"/>
    <lineage>
        <taxon>Bacteria</taxon>
        <taxon>Pseudomonadati</taxon>
        <taxon>Pseudomonadota</taxon>
        <taxon>Alphaproteobacteria</taxon>
        <taxon>Hyphomicrobiales</taxon>
        <taxon>Stappiaceae</taxon>
        <taxon>Roseibium</taxon>
    </lineage>
</organism>
<dbReference type="InterPro" id="IPR029063">
    <property type="entry name" value="SAM-dependent_MTases_sf"/>
</dbReference>
<dbReference type="SUPFAM" id="SSF53335">
    <property type="entry name" value="S-adenosyl-L-methionine-dependent methyltransferases"/>
    <property type="match status" value="1"/>
</dbReference>
<sequence>MILTCPPYGDLERYSDDPNDLSNMPYDLFLGGFRQSIKDAVARLENDRFAVFVVGDFRDKQGHTRGFVADTIAACKDMELHFYNDGVLVTAIASLPLRVRGMFEASRKLGKTHQNVLVFVKGDPKRATEAVGNVEPYHFPEN</sequence>
<evidence type="ECO:0008006" key="3">
    <source>
        <dbReference type="Google" id="ProtNLM"/>
    </source>
</evidence>
<accession>A0ABU8TP23</accession>
<dbReference type="Gene3D" id="3.40.50.150">
    <property type="entry name" value="Vaccinia Virus protein VP39"/>
    <property type="match status" value="1"/>
</dbReference>
<dbReference type="RefSeq" id="WP_340276170.1">
    <property type="nucleotide sequence ID" value="NZ_JBAKIA010000014.1"/>
</dbReference>